<evidence type="ECO:0000256" key="1">
    <source>
        <dbReference type="SAM" id="Phobius"/>
    </source>
</evidence>
<organism evidence="2 3">
    <name type="scientific">Devosia chinhatensis</name>
    <dbReference type="NCBI Taxonomy" id="429727"/>
    <lineage>
        <taxon>Bacteria</taxon>
        <taxon>Pseudomonadati</taxon>
        <taxon>Pseudomonadota</taxon>
        <taxon>Alphaproteobacteria</taxon>
        <taxon>Hyphomicrobiales</taxon>
        <taxon>Devosiaceae</taxon>
        <taxon>Devosia</taxon>
    </lineage>
</organism>
<gene>
    <name evidence="2" type="ORF">VE26_14930</name>
</gene>
<dbReference type="RefSeq" id="WP_046105940.1">
    <property type="nucleotide sequence ID" value="NZ_JZEY01000061.1"/>
</dbReference>
<evidence type="ECO:0008006" key="4">
    <source>
        <dbReference type="Google" id="ProtNLM"/>
    </source>
</evidence>
<dbReference type="STRING" id="429727.VE26_14930"/>
<evidence type="ECO:0000313" key="3">
    <source>
        <dbReference type="Proteomes" id="UP000033649"/>
    </source>
</evidence>
<dbReference type="AlphaFoldDB" id="A0A0F5FH43"/>
<reference evidence="2 3" key="1">
    <citation type="submission" date="2015-03" db="EMBL/GenBank/DDBJ databases">
        <authorList>
            <person name="Hassan Y."/>
            <person name="Lepp D."/>
            <person name="Li X.-Z."/>
            <person name="Zhou T."/>
        </authorList>
    </citation>
    <scope>NUCLEOTIDE SEQUENCE [LARGE SCALE GENOMIC DNA]</scope>
    <source>
        <strain evidence="2 3">IPL18</strain>
    </source>
</reference>
<dbReference type="PATRIC" id="fig|429727.3.peg.3058"/>
<keyword evidence="1" id="KW-0812">Transmembrane</keyword>
<protein>
    <recommendedName>
        <fullName evidence="4">LPS export ABC transporter periplasmic protein LptC</fullName>
    </recommendedName>
</protein>
<keyword evidence="3" id="KW-1185">Reference proteome</keyword>
<feature type="transmembrane region" description="Helical" evidence="1">
    <location>
        <begin position="21"/>
        <end position="45"/>
    </location>
</feature>
<proteinExistence type="predicted"/>
<keyword evidence="1" id="KW-1133">Transmembrane helix</keyword>
<keyword evidence="1" id="KW-0472">Membrane</keyword>
<sequence>MADAAVKLGRHHRLIRRNRMVAILRLGIPAMGAIVLAGLLVQIYLASFTGRFGVGRIEVTPEAVVVDAPEYAGILADGSVYRVWAERARARTERTDLIDLVGAQLVVDRTDGVQMQVDARAAQLDTMGQLTIVPEQAEIADTTGTVGTLTDSTFDWDAQTLTTNGPVAIDYADGSTVRAEGLVYDAAGKVWTFSRAVVTLPSTPGEDRRAGSGDE</sequence>
<dbReference type="Proteomes" id="UP000033649">
    <property type="component" value="Unassembled WGS sequence"/>
</dbReference>
<name>A0A0F5FH43_9HYPH</name>
<comment type="caution">
    <text evidence="2">The sequence shown here is derived from an EMBL/GenBank/DDBJ whole genome shotgun (WGS) entry which is preliminary data.</text>
</comment>
<dbReference type="OrthoDB" id="7946957at2"/>
<dbReference type="EMBL" id="JZEY01000061">
    <property type="protein sequence ID" value="KKB07910.1"/>
    <property type="molecule type" value="Genomic_DNA"/>
</dbReference>
<accession>A0A0F5FH43</accession>
<evidence type="ECO:0000313" key="2">
    <source>
        <dbReference type="EMBL" id="KKB07910.1"/>
    </source>
</evidence>